<evidence type="ECO:0000313" key="1">
    <source>
        <dbReference type="EMBL" id="AWG21115.1"/>
    </source>
</evidence>
<dbReference type="RefSeq" id="WP_108740066.1">
    <property type="nucleotide sequence ID" value="NZ_CP020918.1"/>
</dbReference>
<organism evidence="1 2">
    <name type="scientific">Flavobacterium faecale</name>
    <dbReference type="NCBI Taxonomy" id="1355330"/>
    <lineage>
        <taxon>Bacteria</taxon>
        <taxon>Pseudomonadati</taxon>
        <taxon>Bacteroidota</taxon>
        <taxon>Flavobacteriia</taxon>
        <taxon>Flavobacteriales</taxon>
        <taxon>Flavobacteriaceae</taxon>
        <taxon>Flavobacterium</taxon>
    </lineage>
</organism>
<proteinExistence type="predicted"/>
<name>A0A2S1LBI1_9FLAO</name>
<dbReference type="EMBL" id="CP020918">
    <property type="protein sequence ID" value="AWG21115.1"/>
    <property type="molecule type" value="Genomic_DNA"/>
</dbReference>
<dbReference type="Proteomes" id="UP000244527">
    <property type="component" value="Chromosome"/>
</dbReference>
<evidence type="ECO:0000313" key="2">
    <source>
        <dbReference type="Proteomes" id="UP000244527"/>
    </source>
</evidence>
<accession>A0A2S1LBI1</accession>
<keyword evidence="2" id="KW-1185">Reference proteome</keyword>
<dbReference type="KEGG" id="ffa:FFWV33_05985"/>
<reference evidence="1 2" key="1">
    <citation type="submission" date="2017-04" db="EMBL/GenBank/DDBJ databases">
        <title>Compelte genome sequence of WV33.</title>
        <authorList>
            <person name="Lee P.C."/>
        </authorList>
    </citation>
    <scope>NUCLEOTIDE SEQUENCE [LARGE SCALE GENOMIC DNA]</scope>
    <source>
        <strain evidence="1 2">WV33</strain>
    </source>
</reference>
<protein>
    <submittedName>
        <fullName evidence="1">Cell envelope biogenesis protein OmpA</fullName>
    </submittedName>
</protein>
<gene>
    <name evidence="1" type="ORF">FFWV33_05985</name>
</gene>
<dbReference type="OrthoDB" id="5347798at2"/>
<dbReference type="AlphaFoldDB" id="A0A2S1LBI1"/>
<sequence>MTESQKLILLKKLLLEEDRDFANSILQKLELLENTVNIEENLSQKINPIIDKKIEAFTEEVPRKLGPAITEALGFEIKNSQDKIVDVLFPIIGKMIKKYIQQEMKILTESINNQLQNTFSFKKISRKFKSIFSGASESEIILSELNKSKIEQIFIIEKGSGLLLSSTSNEGSIDRDMIAGMLTAIKSFVEDAFLKKDQNLELIQYELYNIHIQNFASYYIAVVVSGVFDTNFKNELEDSLFDFASKHINKNISNSAYITEKLKELIK</sequence>